<dbReference type="InterPro" id="IPR050235">
    <property type="entry name" value="CK1_Ser-Thr_kinase"/>
</dbReference>
<dbReference type="AlphaFoldDB" id="A0A3S3P468"/>
<dbReference type="Pfam" id="PF00069">
    <property type="entry name" value="Pkinase"/>
    <property type="match status" value="1"/>
</dbReference>
<reference evidence="2 3" key="1">
    <citation type="journal article" date="2018" name="Gigascience">
        <title>Genomes of trombidid mites reveal novel predicted allergens and laterally-transferred genes associated with secondary metabolism.</title>
        <authorList>
            <person name="Dong X."/>
            <person name="Chaisiri K."/>
            <person name="Xia D."/>
            <person name="Armstrong S.D."/>
            <person name="Fang Y."/>
            <person name="Donnelly M.J."/>
            <person name="Kadowaki T."/>
            <person name="McGarry J.W."/>
            <person name="Darby A.C."/>
            <person name="Makepeace B.L."/>
        </authorList>
    </citation>
    <scope>NUCLEOTIDE SEQUENCE [LARGE SCALE GENOMIC DNA]</scope>
    <source>
        <strain evidence="2">UoL-WK</strain>
    </source>
</reference>
<dbReference type="PANTHER" id="PTHR11909">
    <property type="entry name" value="CASEIN KINASE-RELATED"/>
    <property type="match status" value="1"/>
</dbReference>
<feature type="domain" description="Protein kinase" evidence="1">
    <location>
        <begin position="1"/>
        <end position="283"/>
    </location>
</feature>
<dbReference type="GO" id="GO:0005524">
    <property type="term" value="F:ATP binding"/>
    <property type="evidence" value="ECO:0007669"/>
    <property type="project" value="InterPro"/>
</dbReference>
<dbReference type="OrthoDB" id="5979581at2759"/>
<accession>A0A3S3P468</accession>
<evidence type="ECO:0000313" key="2">
    <source>
        <dbReference type="EMBL" id="RWS14491.1"/>
    </source>
</evidence>
<dbReference type="EMBL" id="NCKU01000707">
    <property type="protein sequence ID" value="RWS14491.1"/>
    <property type="molecule type" value="Genomic_DNA"/>
</dbReference>
<dbReference type="STRING" id="1965070.A0A3S3P468"/>
<keyword evidence="3" id="KW-1185">Reference proteome</keyword>
<proteinExistence type="predicted"/>
<comment type="caution">
    <text evidence="2">The sequence shown here is derived from an EMBL/GenBank/DDBJ whole genome shotgun (WGS) entry which is preliminary data.</text>
</comment>
<dbReference type="Gene3D" id="1.10.510.10">
    <property type="entry name" value="Transferase(Phosphotransferase) domain 1"/>
    <property type="match status" value="1"/>
</dbReference>
<organism evidence="2 3">
    <name type="scientific">Dinothrombium tinctorium</name>
    <dbReference type="NCBI Taxonomy" id="1965070"/>
    <lineage>
        <taxon>Eukaryota</taxon>
        <taxon>Metazoa</taxon>
        <taxon>Ecdysozoa</taxon>
        <taxon>Arthropoda</taxon>
        <taxon>Chelicerata</taxon>
        <taxon>Arachnida</taxon>
        <taxon>Acari</taxon>
        <taxon>Acariformes</taxon>
        <taxon>Trombidiformes</taxon>
        <taxon>Prostigmata</taxon>
        <taxon>Anystina</taxon>
        <taxon>Parasitengona</taxon>
        <taxon>Trombidioidea</taxon>
        <taxon>Trombidiidae</taxon>
        <taxon>Dinothrombium</taxon>
    </lineage>
</organism>
<dbReference type="SUPFAM" id="SSF56112">
    <property type="entry name" value="Protein kinase-like (PK-like)"/>
    <property type="match status" value="1"/>
</dbReference>
<dbReference type="CDD" id="cd14016">
    <property type="entry name" value="STKc_CK1"/>
    <property type="match status" value="1"/>
</dbReference>
<dbReference type="InterPro" id="IPR000719">
    <property type="entry name" value="Prot_kinase_dom"/>
</dbReference>
<name>A0A3S3P468_9ACAR</name>
<dbReference type="InterPro" id="IPR011009">
    <property type="entry name" value="Kinase-like_dom_sf"/>
</dbReference>
<sequence>MEIDDYDEFRILDLQNIINRLEASDKIEVKLCENENKKEKFVIKFEDVNTSVSRLFAEYRVLKRMADSGRTPKVYYFGVHFNKYALVTQYLGPNLELLFNICERKFTLKTVLQIALQIIDGIQYLHSKNLIHRLISHECFYVSKWPHASCTKICLTEFGLAKEYKDRRTNQHIPFREHDILIGIPRYMSINAHQYKEQSRRDDIEAIAYVLIYFMRGSLPWQAKNQTSNIRQQYEAIKQMKMNTSPQELCSEIPQQFAQLLTYARNLDFVQTPDYSFMKQLFTTAIENNNVVIDDQFDWNTFID</sequence>
<dbReference type="GO" id="GO:0004672">
    <property type="term" value="F:protein kinase activity"/>
    <property type="evidence" value="ECO:0007669"/>
    <property type="project" value="InterPro"/>
</dbReference>
<gene>
    <name evidence="2" type="ORF">B4U79_14424</name>
</gene>
<protein>
    <recommendedName>
        <fullName evidence="1">Protein kinase domain-containing protein</fullName>
    </recommendedName>
</protein>
<evidence type="ECO:0000259" key="1">
    <source>
        <dbReference type="PROSITE" id="PS50011"/>
    </source>
</evidence>
<evidence type="ECO:0000313" key="3">
    <source>
        <dbReference type="Proteomes" id="UP000285301"/>
    </source>
</evidence>
<dbReference type="Proteomes" id="UP000285301">
    <property type="component" value="Unassembled WGS sequence"/>
</dbReference>
<dbReference type="PROSITE" id="PS50011">
    <property type="entry name" value="PROTEIN_KINASE_DOM"/>
    <property type="match status" value="1"/>
</dbReference>